<feature type="transmembrane region" description="Helical" evidence="1">
    <location>
        <begin position="451"/>
        <end position="474"/>
    </location>
</feature>
<evidence type="ECO:0000256" key="1">
    <source>
        <dbReference type="SAM" id="Phobius"/>
    </source>
</evidence>
<accession>A0ABX8V1P5</accession>
<feature type="transmembrane region" description="Helical" evidence="1">
    <location>
        <begin position="347"/>
        <end position="374"/>
    </location>
</feature>
<dbReference type="Gene3D" id="1.10.3210.10">
    <property type="entry name" value="Hypothetical protein af1432"/>
    <property type="match status" value="1"/>
</dbReference>
<dbReference type="Pfam" id="PF07698">
    <property type="entry name" value="7TM-7TMR_HD"/>
    <property type="match status" value="1"/>
</dbReference>
<dbReference type="SUPFAM" id="SSF109604">
    <property type="entry name" value="HD-domain/PDEase-like"/>
    <property type="match status" value="1"/>
</dbReference>
<keyword evidence="1" id="KW-0812">Transmembrane</keyword>
<dbReference type="EMBL" id="CP075587">
    <property type="protein sequence ID" value="QYF49143.1"/>
    <property type="molecule type" value="Genomic_DNA"/>
</dbReference>
<dbReference type="InterPro" id="IPR011621">
    <property type="entry name" value="Metal-dep_PHydrolase_7TM_intra"/>
</dbReference>
<keyword evidence="1" id="KW-0472">Membrane</keyword>
<feature type="transmembrane region" description="Helical" evidence="1">
    <location>
        <begin position="386"/>
        <end position="404"/>
    </location>
</feature>
<reference evidence="3 4" key="1">
    <citation type="journal article" date="2022" name="bioRxiv">
        <title>Ecology and evolution of chlamydial symbionts of arthropods.</title>
        <authorList>
            <person name="Halter T."/>
            <person name="Koestlbacher S."/>
            <person name="Collingro A."/>
            <person name="Sixt B.S."/>
            <person name="Toenshoff E.R."/>
            <person name="Hendrickx F."/>
            <person name="Kostanjsek R."/>
            <person name="Horn M."/>
        </authorList>
    </citation>
    <scope>NUCLEOTIDE SEQUENCE [LARGE SCALE GENOMIC DNA]</scope>
    <source>
        <strain evidence="3">W744xW776</strain>
    </source>
</reference>
<feature type="transmembrane region" description="Helical" evidence="1">
    <location>
        <begin position="413"/>
        <end position="431"/>
    </location>
</feature>
<feature type="domain" description="HD/PDEase" evidence="2">
    <location>
        <begin position="497"/>
        <end position="656"/>
    </location>
</feature>
<dbReference type="InterPro" id="IPR011624">
    <property type="entry name" value="Metal-dep_PHydrolase_7TM_extra"/>
</dbReference>
<dbReference type="PANTHER" id="PTHR36442">
    <property type="entry name" value="CYCLIC-DI-AMP PHOSPHODIESTERASE PGPH"/>
    <property type="match status" value="1"/>
</dbReference>
<evidence type="ECO:0000259" key="2">
    <source>
        <dbReference type="SMART" id="SM00471"/>
    </source>
</evidence>
<keyword evidence="1" id="KW-1133">Transmembrane helix</keyword>
<dbReference type="InterPro" id="IPR006675">
    <property type="entry name" value="HDIG_dom"/>
</dbReference>
<dbReference type="NCBIfam" id="TIGR00277">
    <property type="entry name" value="HDIG"/>
    <property type="match status" value="1"/>
</dbReference>
<organism evidence="3 4">
    <name type="scientific">Candidatus Rhabdochlamydia oedothoracis</name>
    <dbReference type="NCBI Taxonomy" id="2720720"/>
    <lineage>
        <taxon>Bacteria</taxon>
        <taxon>Pseudomonadati</taxon>
        <taxon>Chlamydiota</taxon>
        <taxon>Chlamydiia</taxon>
        <taxon>Parachlamydiales</taxon>
        <taxon>Candidatus Rhabdochlamydiaceae</taxon>
        <taxon>Candidatus Rhabdochlamydia</taxon>
    </lineage>
</organism>
<dbReference type="InterPro" id="IPR052722">
    <property type="entry name" value="PgpH_phosphodiesterase"/>
</dbReference>
<evidence type="ECO:0000313" key="4">
    <source>
        <dbReference type="Proteomes" id="UP000826014"/>
    </source>
</evidence>
<dbReference type="InterPro" id="IPR003607">
    <property type="entry name" value="HD/PDEase_dom"/>
</dbReference>
<dbReference type="CDD" id="cd00077">
    <property type="entry name" value="HDc"/>
    <property type="match status" value="1"/>
</dbReference>
<sequence length="711" mass="82125">MQEAEIDENSLDLRGWQKWFKGHEFVKRLVLFSLLIISLTFFINNREVLIDLPEVGSLAPRYISAQVAFDFPDLEATRMLKQEAVRDISPFYRIDENQIRSYRKELELSLIQNPNWRSKLSKSTFENLYTVLDRLEEILIQAHFTDQRTLNKMHGLDIPTKGIFVLSLAKENIEEQQLVPERFWQKLEERLKELRHLNSEAIDFILVQFSKQFWLLQEDLSLERSIKHSIQDRVVPRYTHIEPGSQIIKVGERVSQRHLTMLKSMKHALAESQDRWAFKTLLSSFLIALSLLISLIAFLNIFYHEILQSVRKLALLVLVSILTLIFSSLVEHLLLSEENHLIEIVRIPILVPFASILICILFETQLALIFSLFLLSLFSAVLAVNYVPFILINFIAILTTVLFTHNLHKRKQIFSVFGKVWLSILLPIIGLNLDRNGLWGFNLIPDVMSCFVFLCAIAIFTVALLPILETLFHITTDMSLMEYMDPNHELLHRLSLEAPGTYQHCLVVGHLAEAGARSIGANGLFCRVATLYHDIGKLFNPHYFTENQFGGFNIHQLLTPMESTQVIIAHVPEGEALARKYHLPQGFIDIIREHHGTTMVYYFYCKQMEQMGSDANKVNEKLFRYPGPKPHSRESAIIMIADTIEAASRSMEELTEESITDMIDKLIDEKAEDGQFNESQLTFEELGKVKRAIIKSLIVTRHLRIKYPSRN</sequence>
<name>A0ABX8V1P5_9BACT</name>
<keyword evidence="4" id="KW-1185">Reference proteome</keyword>
<dbReference type="SMART" id="SM00471">
    <property type="entry name" value="HDc"/>
    <property type="match status" value="1"/>
</dbReference>
<feature type="transmembrane region" description="Helical" evidence="1">
    <location>
        <begin position="315"/>
        <end position="335"/>
    </location>
</feature>
<dbReference type="RefSeq" id="WP_215217000.1">
    <property type="nucleotide sequence ID" value="NZ_CP075587.1"/>
</dbReference>
<dbReference type="Pfam" id="PF07697">
    <property type="entry name" value="7TMR-HDED"/>
    <property type="match status" value="1"/>
</dbReference>
<dbReference type="InterPro" id="IPR006674">
    <property type="entry name" value="HD_domain"/>
</dbReference>
<protein>
    <submittedName>
        <fullName evidence="3">7TM-HD extracellular</fullName>
    </submittedName>
</protein>
<dbReference type="Proteomes" id="UP000826014">
    <property type="component" value="Chromosome"/>
</dbReference>
<dbReference type="PANTHER" id="PTHR36442:SF1">
    <property type="entry name" value="CYCLIC-DI-AMP PHOSPHODIESTERASE PGPH"/>
    <property type="match status" value="1"/>
</dbReference>
<feature type="transmembrane region" description="Helical" evidence="1">
    <location>
        <begin position="281"/>
        <end position="303"/>
    </location>
</feature>
<proteinExistence type="predicted"/>
<evidence type="ECO:0000313" key="3">
    <source>
        <dbReference type="EMBL" id="QYF49143.1"/>
    </source>
</evidence>
<gene>
    <name evidence="3" type="ORF">RHABOEDO_001419</name>
</gene>
<dbReference type="Pfam" id="PF01966">
    <property type="entry name" value="HD"/>
    <property type="match status" value="1"/>
</dbReference>